<evidence type="ECO:0000256" key="5">
    <source>
        <dbReference type="SAM" id="MobiDB-lite"/>
    </source>
</evidence>
<dbReference type="PRINTS" id="PR00053">
    <property type="entry name" value="FORKHEAD"/>
</dbReference>
<evidence type="ECO:0000256" key="1">
    <source>
        <dbReference type="ARBA" id="ARBA00004123"/>
    </source>
</evidence>
<dbReference type="PANTHER" id="PTHR11829">
    <property type="entry name" value="FORKHEAD BOX PROTEIN"/>
    <property type="match status" value="1"/>
</dbReference>
<dbReference type="InterPro" id="IPR013638">
    <property type="entry name" value="Fork-head_N"/>
</dbReference>
<gene>
    <name evidence="7" type="ORF">LSTR_LSTR004413</name>
</gene>
<dbReference type="SMR" id="A0A482X9K7"/>
<dbReference type="FunCoup" id="A0A482X9K7">
    <property type="interactions" value="103"/>
</dbReference>
<dbReference type="InterPro" id="IPR018122">
    <property type="entry name" value="TF_fork_head_CS_1"/>
</dbReference>
<dbReference type="PROSITE" id="PS50039">
    <property type="entry name" value="FORK_HEAD_3"/>
    <property type="match status" value="1"/>
</dbReference>
<dbReference type="InterPro" id="IPR047388">
    <property type="entry name" value="FH-like_dFKH"/>
</dbReference>
<dbReference type="Gene3D" id="1.10.10.10">
    <property type="entry name" value="Winged helix-like DNA-binding domain superfamily/Winged helix DNA-binding domain"/>
    <property type="match status" value="1"/>
</dbReference>
<dbReference type="AlphaFoldDB" id="A0A482X9K7"/>
<dbReference type="Pfam" id="PF00250">
    <property type="entry name" value="Forkhead"/>
    <property type="match status" value="1"/>
</dbReference>
<dbReference type="OrthoDB" id="5954824at2759"/>
<dbReference type="EMBL" id="QKKF02014912">
    <property type="protein sequence ID" value="RZF42494.1"/>
    <property type="molecule type" value="Genomic_DNA"/>
</dbReference>
<keyword evidence="3 4" id="KW-0539">Nucleus</keyword>
<accession>A0A482X9K7</accession>
<feature type="DNA-binding region" description="Fork-head" evidence="4">
    <location>
        <begin position="123"/>
        <end position="217"/>
    </location>
</feature>
<dbReference type="GO" id="GO:0009653">
    <property type="term" value="P:anatomical structure morphogenesis"/>
    <property type="evidence" value="ECO:0007669"/>
    <property type="project" value="TreeGrafter"/>
</dbReference>
<evidence type="ECO:0000256" key="2">
    <source>
        <dbReference type="ARBA" id="ARBA00023125"/>
    </source>
</evidence>
<evidence type="ECO:0000313" key="8">
    <source>
        <dbReference type="Proteomes" id="UP000291343"/>
    </source>
</evidence>
<dbReference type="Proteomes" id="UP000291343">
    <property type="component" value="Unassembled WGS sequence"/>
</dbReference>
<dbReference type="InterPro" id="IPR050211">
    <property type="entry name" value="FOX_domain-containing"/>
</dbReference>
<dbReference type="PANTHER" id="PTHR11829:SF380">
    <property type="entry name" value="PROTEIN FORK HEAD"/>
    <property type="match status" value="1"/>
</dbReference>
<evidence type="ECO:0000256" key="4">
    <source>
        <dbReference type="PROSITE-ProRule" id="PRU00089"/>
    </source>
</evidence>
<evidence type="ECO:0000313" key="7">
    <source>
        <dbReference type="EMBL" id="RZF42494.1"/>
    </source>
</evidence>
<reference evidence="7 8" key="1">
    <citation type="journal article" date="2017" name="Gigascience">
        <title>Genome sequence of the small brown planthopper, Laodelphax striatellus.</title>
        <authorList>
            <person name="Zhu J."/>
            <person name="Jiang F."/>
            <person name="Wang X."/>
            <person name="Yang P."/>
            <person name="Bao Y."/>
            <person name="Zhao W."/>
            <person name="Wang W."/>
            <person name="Lu H."/>
            <person name="Wang Q."/>
            <person name="Cui N."/>
            <person name="Li J."/>
            <person name="Chen X."/>
            <person name="Luo L."/>
            <person name="Yu J."/>
            <person name="Kang L."/>
            <person name="Cui F."/>
        </authorList>
    </citation>
    <scope>NUCLEOTIDE SEQUENCE [LARGE SCALE GENOMIC DNA]</scope>
    <source>
        <strain evidence="7">Lst14</strain>
    </source>
</reference>
<dbReference type="GO" id="GO:0005634">
    <property type="term" value="C:nucleus"/>
    <property type="evidence" value="ECO:0007669"/>
    <property type="project" value="UniProtKB-SubCell"/>
</dbReference>
<dbReference type="STRING" id="195883.A0A482X9K7"/>
<dbReference type="FunFam" id="1.10.10.10:FF:000042">
    <property type="entry name" value="hepatocyte nuclear factor 3-beta"/>
    <property type="match status" value="1"/>
</dbReference>
<feature type="region of interest" description="Disordered" evidence="5">
    <location>
        <begin position="87"/>
        <end position="116"/>
    </location>
</feature>
<protein>
    <recommendedName>
        <fullName evidence="6">Fork-head domain-containing protein</fullName>
    </recommendedName>
</protein>
<comment type="caution">
    <text evidence="7">The sequence shown here is derived from an EMBL/GenBank/DDBJ whole genome shotgun (WGS) entry which is preliminary data.</text>
</comment>
<name>A0A482X9K7_LAOST</name>
<dbReference type="GO" id="GO:0030154">
    <property type="term" value="P:cell differentiation"/>
    <property type="evidence" value="ECO:0007669"/>
    <property type="project" value="TreeGrafter"/>
</dbReference>
<evidence type="ECO:0000256" key="3">
    <source>
        <dbReference type="ARBA" id="ARBA00023242"/>
    </source>
</evidence>
<dbReference type="InterPro" id="IPR036388">
    <property type="entry name" value="WH-like_DNA-bd_sf"/>
</dbReference>
<dbReference type="GO" id="GO:0019904">
    <property type="term" value="F:protein domain specific binding"/>
    <property type="evidence" value="ECO:0007669"/>
    <property type="project" value="InterPro"/>
</dbReference>
<feature type="domain" description="Fork-head" evidence="6">
    <location>
        <begin position="123"/>
        <end position="217"/>
    </location>
</feature>
<dbReference type="InterPro" id="IPR036390">
    <property type="entry name" value="WH_DNA-bd_sf"/>
</dbReference>
<evidence type="ECO:0000259" key="6">
    <source>
        <dbReference type="PROSITE" id="PS50039"/>
    </source>
</evidence>
<dbReference type="Pfam" id="PF08430">
    <property type="entry name" value="Forkhead_N"/>
    <property type="match status" value="1"/>
</dbReference>
<dbReference type="GO" id="GO:0000981">
    <property type="term" value="F:DNA-binding transcription factor activity, RNA polymerase II-specific"/>
    <property type="evidence" value="ECO:0007669"/>
    <property type="project" value="TreeGrafter"/>
</dbReference>
<dbReference type="InParanoid" id="A0A482X9K7"/>
<dbReference type="SUPFAM" id="SSF46785">
    <property type="entry name" value="Winged helix' DNA-binding domain"/>
    <property type="match status" value="1"/>
</dbReference>
<dbReference type="PROSITE" id="PS00658">
    <property type="entry name" value="FORK_HEAD_2"/>
    <property type="match status" value="1"/>
</dbReference>
<dbReference type="InterPro" id="IPR001766">
    <property type="entry name" value="Fork_head_dom"/>
</dbReference>
<dbReference type="PROSITE" id="PS00657">
    <property type="entry name" value="FORK_HEAD_1"/>
    <property type="match status" value="1"/>
</dbReference>
<sequence>MTMLSQKLYADSVSSAMGTNAPTYGMNSMMNSCSPQAAAAGSFNMLQGSAAMAAMNGNCMGGGAMGYGAQGVGSSCMGPYGAAPLTSRTDVTPSAPPGEAASPSALQRARADKSYRRSYTHAKPPYSYISLITMAIQNSPTRMLTLSEIYQFIMDLFPFYRQNQQRWQNSIRHSLSFNDCFVKVPRTPDKPGKGSFWTLHPESGNMFENGCYLRRQKRFKDEKKEAVRQTHKSAVSPSHHGHQAPQHLHDDKLKDKVGSFVDKVEDAAGLGLHGLSASHADLCAAAAASGLHQQQSHHQQQQQQQQQDEMVAAMVGRCHPHLAASLQPDSHYGHHHHLKQEYPASSHPFSITRLLPVESKTDIKMYDMSQYGYNDYYQSSLYHPSAGTTAL</sequence>
<organism evidence="7 8">
    <name type="scientific">Laodelphax striatellus</name>
    <name type="common">Small brown planthopper</name>
    <name type="synonym">Delphax striatella</name>
    <dbReference type="NCBI Taxonomy" id="195883"/>
    <lineage>
        <taxon>Eukaryota</taxon>
        <taxon>Metazoa</taxon>
        <taxon>Ecdysozoa</taxon>
        <taxon>Arthropoda</taxon>
        <taxon>Hexapoda</taxon>
        <taxon>Insecta</taxon>
        <taxon>Pterygota</taxon>
        <taxon>Neoptera</taxon>
        <taxon>Paraneoptera</taxon>
        <taxon>Hemiptera</taxon>
        <taxon>Auchenorrhyncha</taxon>
        <taxon>Fulgoroidea</taxon>
        <taxon>Delphacidae</taxon>
        <taxon>Criomorphinae</taxon>
        <taxon>Laodelphax</taxon>
    </lineage>
</organism>
<comment type="subcellular location">
    <subcellularLocation>
        <location evidence="1 4">Nucleus</location>
    </subcellularLocation>
</comment>
<proteinExistence type="predicted"/>
<feature type="region of interest" description="Disordered" evidence="5">
    <location>
        <begin position="220"/>
        <end position="249"/>
    </location>
</feature>
<keyword evidence="8" id="KW-1185">Reference proteome</keyword>
<dbReference type="GO" id="GO:0000978">
    <property type="term" value="F:RNA polymerase II cis-regulatory region sequence-specific DNA binding"/>
    <property type="evidence" value="ECO:0007669"/>
    <property type="project" value="TreeGrafter"/>
</dbReference>
<dbReference type="CDD" id="cd20041">
    <property type="entry name" value="FH_dFKH"/>
    <property type="match status" value="1"/>
</dbReference>
<keyword evidence="2 4" id="KW-0238">DNA-binding</keyword>
<dbReference type="InterPro" id="IPR030456">
    <property type="entry name" value="TF_fork_head_CS_2"/>
</dbReference>
<dbReference type="SMART" id="SM00339">
    <property type="entry name" value="FH"/>
    <property type="match status" value="1"/>
</dbReference>